<dbReference type="KEGG" id="ngr:NAEGRDRAFT_61259"/>
<dbReference type="Proteomes" id="UP000006671">
    <property type="component" value="Unassembled WGS sequence"/>
</dbReference>
<dbReference type="AlphaFoldDB" id="D2UXW0"/>
<evidence type="ECO:0000313" key="4">
    <source>
        <dbReference type="Proteomes" id="UP000006671"/>
    </source>
</evidence>
<evidence type="ECO:0000313" key="3">
    <source>
        <dbReference type="EMBL" id="EFC50358.1"/>
    </source>
</evidence>
<name>D2UXW0_NAEGR</name>
<dbReference type="GeneID" id="8863918"/>
<gene>
    <name evidence="3" type="ORF">NAEGRDRAFT_61259</name>
</gene>
<dbReference type="VEuPathDB" id="AmoebaDB:NAEGRDRAFT_61259"/>
<evidence type="ECO:0000256" key="1">
    <source>
        <dbReference type="SAM" id="Coils"/>
    </source>
</evidence>
<evidence type="ECO:0000256" key="2">
    <source>
        <dbReference type="SAM" id="MobiDB-lite"/>
    </source>
</evidence>
<accession>D2UXW0</accession>
<dbReference type="InParanoid" id="D2UXW0"/>
<keyword evidence="4" id="KW-1185">Reference proteome</keyword>
<reference evidence="3 4" key="1">
    <citation type="journal article" date="2010" name="Cell">
        <title>The genome of Naegleria gruberi illuminates early eukaryotic versatility.</title>
        <authorList>
            <person name="Fritz-Laylin L.K."/>
            <person name="Prochnik S.E."/>
            <person name="Ginger M.L."/>
            <person name="Dacks J.B."/>
            <person name="Carpenter M.L."/>
            <person name="Field M.C."/>
            <person name="Kuo A."/>
            <person name="Paredez A."/>
            <person name="Chapman J."/>
            <person name="Pham J."/>
            <person name="Shu S."/>
            <person name="Neupane R."/>
            <person name="Cipriano M."/>
            <person name="Mancuso J."/>
            <person name="Tu H."/>
            <person name="Salamov A."/>
            <person name="Lindquist E."/>
            <person name="Shapiro H."/>
            <person name="Lucas S."/>
            <person name="Grigoriev I.V."/>
            <person name="Cande W.Z."/>
            <person name="Fulton C."/>
            <person name="Rokhsar D.S."/>
            <person name="Dawson S.C."/>
        </authorList>
    </citation>
    <scope>NUCLEOTIDE SEQUENCE [LARGE SCALE GENOMIC DNA]</scope>
    <source>
        <strain evidence="3 4">NEG-M</strain>
    </source>
</reference>
<keyword evidence="1" id="KW-0175">Coiled coil</keyword>
<dbReference type="EMBL" id="GG738845">
    <property type="protein sequence ID" value="EFC50358.1"/>
    <property type="molecule type" value="Genomic_DNA"/>
</dbReference>
<feature type="compositionally biased region" description="Polar residues" evidence="2">
    <location>
        <begin position="214"/>
        <end position="256"/>
    </location>
</feature>
<feature type="coiled-coil region" evidence="1">
    <location>
        <begin position="63"/>
        <end position="110"/>
    </location>
</feature>
<feature type="region of interest" description="Disordered" evidence="2">
    <location>
        <begin position="214"/>
        <end position="326"/>
    </location>
</feature>
<feature type="coiled-coil region" evidence="1">
    <location>
        <begin position="136"/>
        <end position="163"/>
    </location>
</feature>
<sequence>MGSSLQQKISYLDKHVIEEQRNDSRKLYLENGTLKTKNQELATQIDDMVVIHCSERCQLYEQINKLEIELSELNTHKKKIEKQELLIEENVNLREKLLILENVSQSLRDENIHLQQTIHNHCNTNVLQNMNDTLNCDEVSNRVNEYVAERELLLEEIQHLNLEIGLRNRKIDSLLNENSILRQGKQLEQASLEKSMNLYEDLKNSVRVQTLSKHPTEIQKSPSFSIQTQTPNTVSNDVSCETERQQTISTSTQTDLFPNKQVEQEKPKLSLTPSKTNISPKIFSPKQSPKLLKLEKTSASKSRNKKEGASTEKSPYRFFLQGHDFK</sequence>
<proteinExistence type="predicted"/>
<protein>
    <submittedName>
        <fullName evidence="3">Predicted protein</fullName>
    </submittedName>
</protein>
<organism evidence="4">
    <name type="scientific">Naegleria gruberi</name>
    <name type="common">Amoeba</name>
    <dbReference type="NCBI Taxonomy" id="5762"/>
    <lineage>
        <taxon>Eukaryota</taxon>
        <taxon>Discoba</taxon>
        <taxon>Heterolobosea</taxon>
        <taxon>Tetramitia</taxon>
        <taxon>Eutetramitia</taxon>
        <taxon>Vahlkampfiidae</taxon>
        <taxon>Naegleria</taxon>
    </lineage>
</organism>
<dbReference type="RefSeq" id="XP_002683102.1">
    <property type="nucleotide sequence ID" value="XM_002683056.1"/>
</dbReference>